<dbReference type="EMBL" id="JYDH01000318">
    <property type="protein sequence ID" value="KRY26867.1"/>
    <property type="molecule type" value="Genomic_DNA"/>
</dbReference>
<feature type="region of interest" description="Disordered" evidence="1">
    <location>
        <begin position="1"/>
        <end position="32"/>
    </location>
</feature>
<reference evidence="3 4" key="1">
    <citation type="submission" date="2015-01" db="EMBL/GenBank/DDBJ databases">
        <title>Evolution of Trichinella species and genotypes.</title>
        <authorList>
            <person name="Korhonen P.K."/>
            <person name="Edoardo P."/>
            <person name="Giuseppe L.R."/>
            <person name="Gasser R.B."/>
        </authorList>
    </citation>
    <scope>NUCLEOTIDE SEQUENCE [LARGE SCALE GENOMIC DNA]</scope>
    <source>
        <strain evidence="3">ISS3</strain>
    </source>
</reference>
<comment type="caution">
    <text evidence="3">The sequence shown here is derived from an EMBL/GenBank/DDBJ whole genome shotgun (WGS) entry which is preliminary data.</text>
</comment>
<dbReference type="Proteomes" id="UP000054776">
    <property type="component" value="Unassembled WGS sequence"/>
</dbReference>
<feature type="compositionally biased region" description="Basic and acidic residues" evidence="1">
    <location>
        <begin position="17"/>
        <end position="27"/>
    </location>
</feature>
<dbReference type="AlphaFoldDB" id="A0A0V1B1B2"/>
<gene>
    <name evidence="2" type="ORF">T01_16085</name>
    <name evidence="3" type="ORF">T01_6663</name>
</gene>
<evidence type="ECO:0000313" key="2">
    <source>
        <dbReference type="EMBL" id="KRY26867.1"/>
    </source>
</evidence>
<accession>A0A0V1B1B2</accession>
<evidence type="ECO:0000313" key="4">
    <source>
        <dbReference type="Proteomes" id="UP000054776"/>
    </source>
</evidence>
<dbReference type="InParanoid" id="A0A0V1B1B2"/>
<name>A0A0V1B1B2_TRISP</name>
<protein>
    <submittedName>
        <fullName evidence="3">Uncharacterized protein</fullName>
    </submittedName>
</protein>
<dbReference type="EMBL" id="JYDH01000130">
    <property type="protein sequence ID" value="KRY30840.1"/>
    <property type="molecule type" value="Genomic_DNA"/>
</dbReference>
<evidence type="ECO:0000313" key="3">
    <source>
        <dbReference type="EMBL" id="KRY30840.1"/>
    </source>
</evidence>
<keyword evidence="4" id="KW-1185">Reference proteome</keyword>
<sequence>MFGSYPTGSLPGASPGHKAEERGEKTPGRHVGNDLNVHCASYHAGEETNVDLPHAAIFIPHM</sequence>
<organism evidence="3 4">
    <name type="scientific">Trichinella spiralis</name>
    <name type="common">Trichina worm</name>
    <dbReference type="NCBI Taxonomy" id="6334"/>
    <lineage>
        <taxon>Eukaryota</taxon>
        <taxon>Metazoa</taxon>
        <taxon>Ecdysozoa</taxon>
        <taxon>Nematoda</taxon>
        <taxon>Enoplea</taxon>
        <taxon>Dorylaimia</taxon>
        <taxon>Trichinellida</taxon>
        <taxon>Trichinellidae</taxon>
        <taxon>Trichinella</taxon>
    </lineage>
</organism>
<evidence type="ECO:0000256" key="1">
    <source>
        <dbReference type="SAM" id="MobiDB-lite"/>
    </source>
</evidence>
<proteinExistence type="predicted"/>
<dbReference type="OrthoDB" id="5926243at2759"/>